<dbReference type="Pfam" id="PF00271">
    <property type="entry name" value="Helicase_C"/>
    <property type="match status" value="1"/>
</dbReference>
<dbReference type="InterPro" id="IPR014001">
    <property type="entry name" value="Helicase_ATP-bd"/>
</dbReference>
<dbReference type="EMBL" id="CAUYUJ010014477">
    <property type="protein sequence ID" value="CAK0841712.1"/>
    <property type="molecule type" value="Genomic_DNA"/>
</dbReference>
<dbReference type="Gene3D" id="3.40.50.300">
    <property type="entry name" value="P-loop containing nucleotide triphosphate hydrolases"/>
    <property type="match status" value="2"/>
</dbReference>
<feature type="region of interest" description="Disordered" evidence="7">
    <location>
        <begin position="366"/>
        <end position="388"/>
    </location>
</feature>
<dbReference type="Proteomes" id="UP001189429">
    <property type="component" value="Unassembled WGS sequence"/>
</dbReference>
<feature type="domain" description="Helicase ATP-binding" evidence="8">
    <location>
        <begin position="1"/>
        <end position="151"/>
    </location>
</feature>
<reference evidence="10" key="1">
    <citation type="submission" date="2023-10" db="EMBL/GenBank/DDBJ databases">
        <authorList>
            <person name="Chen Y."/>
            <person name="Shah S."/>
            <person name="Dougan E. K."/>
            <person name="Thang M."/>
            <person name="Chan C."/>
        </authorList>
    </citation>
    <scope>NUCLEOTIDE SEQUENCE [LARGE SCALE GENOMIC DNA]</scope>
</reference>
<evidence type="ECO:0000256" key="7">
    <source>
        <dbReference type="SAM" id="MobiDB-lite"/>
    </source>
</evidence>
<dbReference type="PROSITE" id="PS00039">
    <property type="entry name" value="DEAD_ATP_HELICASE"/>
    <property type="match status" value="1"/>
</dbReference>
<dbReference type="InterPro" id="IPR011545">
    <property type="entry name" value="DEAD/DEAH_box_helicase_dom"/>
</dbReference>
<evidence type="ECO:0000256" key="4">
    <source>
        <dbReference type="ARBA" id="ARBA00022806"/>
    </source>
</evidence>
<evidence type="ECO:0000313" key="10">
    <source>
        <dbReference type="EMBL" id="CAK0841712.1"/>
    </source>
</evidence>
<evidence type="ECO:0000259" key="8">
    <source>
        <dbReference type="PROSITE" id="PS51192"/>
    </source>
</evidence>
<comment type="caution">
    <text evidence="10">The sequence shown here is derived from an EMBL/GenBank/DDBJ whole genome shotgun (WGS) entry which is preliminary data.</text>
</comment>
<dbReference type="CDD" id="cd18787">
    <property type="entry name" value="SF2_C_DEAD"/>
    <property type="match status" value="1"/>
</dbReference>
<sequence>MPMLVHVMAQPELLPGEGPVGLVLVPHRELCQQVHREIEAFEAFTGLVCRIVCGGADEEKQKADALQRVDVVVATPGRLIRMLNKRWTNLRRATYVVLDEADELLSHGFEDQVRLIMSQIRPDRQVLLFSATWEEAVEKLATDVCDCKPIQINCGNTKLSACKEIDQTFWCAGRVGANWPVEESKVQALCRAVRNLLEPLREGAKALVFCNTKEVVPKVVEVLKAAGLPGEEFSSKLSQQKRDKLLEGFRQHGPSEQPVLVCTQVLGRGHDFQNVRYVINYDMPGRLVDYVHRIGRTGRAGQRGFSLTLLEEVDLRLARELVQCLEYTAVQGPPKWLVAEASKKRQQKYAKQFRNEGPPAFGCALPQPEPVPTREPGAAHAGWEGRGRGRRAEFLQQCCGRGAARA</sequence>
<evidence type="ECO:0000256" key="3">
    <source>
        <dbReference type="ARBA" id="ARBA00022801"/>
    </source>
</evidence>
<evidence type="ECO:0000256" key="6">
    <source>
        <dbReference type="RuleBase" id="RU000492"/>
    </source>
</evidence>
<keyword evidence="11" id="KW-1185">Reference proteome</keyword>
<feature type="domain" description="Helicase C-terminal" evidence="9">
    <location>
        <begin position="192"/>
        <end position="341"/>
    </location>
</feature>
<dbReference type="PROSITE" id="PS51194">
    <property type="entry name" value="HELICASE_CTER"/>
    <property type="match status" value="1"/>
</dbReference>
<keyword evidence="5 6" id="KW-0067">ATP-binding</keyword>
<dbReference type="PROSITE" id="PS51192">
    <property type="entry name" value="HELICASE_ATP_BIND_1"/>
    <property type="match status" value="1"/>
</dbReference>
<dbReference type="InterPro" id="IPR027417">
    <property type="entry name" value="P-loop_NTPase"/>
</dbReference>
<proteinExistence type="inferred from homology"/>
<protein>
    <recommendedName>
        <fullName evidence="1">RNA helicase</fullName>
        <ecNumber evidence="1">3.6.4.13</ecNumber>
    </recommendedName>
</protein>
<evidence type="ECO:0000259" key="9">
    <source>
        <dbReference type="PROSITE" id="PS51194"/>
    </source>
</evidence>
<gene>
    <name evidence="10" type="ORF">PCOR1329_LOCUS36846</name>
</gene>
<name>A0ABN9T9Y8_9DINO</name>
<dbReference type="SMART" id="SM00490">
    <property type="entry name" value="HELICc"/>
    <property type="match status" value="1"/>
</dbReference>
<dbReference type="EC" id="3.6.4.13" evidence="1"/>
<dbReference type="InterPro" id="IPR001650">
    <property type="entry name" value="Helicase_C-like"/>
</dbReference>
<evidence type="ECO:0000256" key="2">
    <source>
        <dbReference type="ARBA" id="ARBA00022741"/>
    </source>
</evidence>
<evidence type="ECO:0000256" key="5">
    <source>
        <dbReference type="ARBA" id="ARBA00022840"/>
    </source>
</evidence>
<dbReference type="Pfam" id="PF00270">
    <property type="entry name" value="DEAD"/>
    <property type="match status" value="1"/>
</dbReference>
<comment type="similarity">
    <text evidence="6">Belongs to the DEAD box helicase family.</text>
</comment>
<accession>A0ABN9T9Y8</accession>
<dbReference type="SMART" id="SM00487">
    <property type="entry name" value="DEXDc"/>
    <property type="match status" value="1"/>
</dbReference>
<keyword evidence="3 6" id="KW-0378">Hydrolase</keyword>
<dbReference type="InterPro" id="IPR000629">
    <property type="entry name" value="RNA-helicase_DEAD-box_CS"/>
</dbReference>
<keyword evidence="4 6" id="KW-0347">Helicase</keyword>
<dbReference type="PANTHER" id="PTHR47958">
    <property type="entry name" value="ATP-DEPENDENT RNA HELICASE DBP3"/>
    <property type="match status" value="1"/>
</dbReference>
<evidence type="ECO:0000256" key="1">
    <source>
        <dbReference type="ARBA" id="ARBA00012552"/>
    </source>
</evidence>
<evidence type="ECO:0000313" key="11">
    <source>
        <dbReference type="Proteomes" id="UP001189429"/>
    </source>
</evidence>
<keyword evidence="2 6" id="KW-0547">Nucleotide-binding</keyword>
<dbReference type="SUPFAM" id="SSF52540">
    <property type="entry name" value="P-loop containing nucleoside triphosphate hydrolases"/>
    <property type="match status" value="1"/>
</dbReference>
<organism evidence="10 11">
    <name type="scientific">Prorocentrum cordatum</name>
    <dbReference type="NCBI Taxonomy" id="2364126"/>
    <lineage>
        <taxon>Eukaryota</taxon>
        <taxon>Sar</taxon>
        <taxon>Alveolata</taxon>
        <taxon>Dinophyceae</taxon>
        <taxon>Prorocentrales</taxon>
        <taxon>Prorocentraceae</taxon>
        <taxon>Prorocentrum</taxon>
    </lineage>
</organism>